<feature type="compositionally biased region" description="Acidic residues" evidence="1">
    <location>
        <begin position="311"/>
        <end position="322"/>
    </location>
</feature>
<proteinExistence type="predicted"/>
<dbReference type="EMBL" id="JAQQWI010000012">
    <property type="protein sequence ID" value="KAK8015990.1"/>
    <property type="molecule type" value="Genomic_DNA"/>
</dbReference>
<keyword evidence="3" id="KW-1185">Reference proteome</keyword>
<sequence length="342" mass="34965">MPLALHQFQHQHRHQHQSRPRPQPQPCRHHHPVSWPQFSGGDHGTDGIPVWDPWIEKFGLPALLASYVLGVLCRWVLAFAGAREALRDSLLISRETYDAAVSSAAGRKANDHAAANQKDLTSAYTVASAAVAAAAAAAANDPAALAAASQSLAEAVADAGDHVVAGRAAAAGLEGAATAANATAAAAAAGPEPPLPPLPPPPAAAATASRSGPTGVLPVVSLQWGRMGAGALRLYDDEALGAARARCLSPEGQKAAADRHKALAGAAHDTAAAAHAFADRLPIDAPEGWLARAHARAATATSTATANANSADDEEEEEEEAEPFIVEALALTRTGMDHGSSK</sequence>
<accession>A0ABR1RM06</accession>
<feature type="compositionally biased region" description="Pro residues" evidence="1">
    <location>
        <begin position="191"/>
        <end position="203"/>
    </location>
</feature>
<organism evidence="2 3">
    <name type="scientific">Apiospora marii</name>
    <dbReference type="NCBI Taxonomy" id="335849"/>
    <lineage>
        <taxon>Eukaryota</taxon>
        <taxon>Fungi</taxon>
        <taxon>Dikarya</taxon>
        <taxon>Ascomycota</taxon>
        <taxon>Pezizomycotina</taxon>
        <taxon>Sordariomycetes</taxon>
        <taxon>Xylariomycetidae</taxon>
        <taxon>Amphisphaeriales</taxon>
        <taxon>Apiosporaceae</taxon>
        <taxon>Apiospora</taxon>
    </lineage>
</organism>
<feature type="region of interest" description="Disordered" evidence="1">
    <location>
        <begin position="300"/>
        <end position="323"/>
    </location>
</feature>
<reference evidence="2 3" key="1">
    <citation type="submission" date="2023-01" db="EMBL/GenBank/DDBJ databases">
        <title>Analysis of 21 Apiospora genomes using comparative genomics revels a genus with tremendous synthesis potential of carbohydrate active enzymes and secondary metabolites.</title>
        <authorList>
            <person name="Sorensen T."/>
        </authorList>
    </citation>
    <scope>NUCLEOTIDE SEQUENCE [LARGE SCALE GENOMIC DNA]</scope>
    <source>
        <strain evidence="2 3">CBS 20057</strain>
    </source>
</reference>
<comment type="caution">
    <text evidence="2">The sequence shown here is derived from an EMBL/GenBank/DDBJ whole genome shotgun (WGS) entry which is preliminary data.</text>
</comment>
<feature type="compositionally biased region" description="Basic residues" evidence="1">
    <location>
        <begin position="9"/>
        <end position="19"/>
    </location>
</feature>
<protein>
    <submittedName>
        <fullName evidence="2">Uncharacterized protein</fullName>
    </submittedName>
</protein>
<name>A0ABR1RM06_9PEZI</name>
<feature type="region of interest" description="Disordered" evidence="1">
    <location>
        <begin position="187"/>
        <end position="212"/>
    </location>
</feature>
<dbReference type="Proteomes" id="UP001396898">
    <property type="component" value="Unassembled WGS sequence"/>
</dbReference>
<evidence type="ECO:0000256" key="1">
    <source>
        <dbReference type="SAM" id="MobiDB-lite"/>
    </source>
</evidence>
<evidence type="ECO:0000313" key="2">
    <source>
        <dbReference type="EMBL" id="KAK8015990.1"/>
    </source>
</evidence>
<evidence type="ECO:0000313" key="3">
    <source>
        <dbReference type="Proteomes" id="UP001396898"/>
    </source>
</evidence>
<gene>
    <name evidence="2" type="ORF">PG991_008878</name>
</gene>
<feature type="region of interest" description="Disordered" evidence="1">
    <location>
        <begin position="7"/>
        <end position="39"/>
    </location>
</feature>
<feature type="compositionally biased region" description="Low complexity" evidence="1">
    <location>
        <begin position="300"/>
        <end position="310"/>
    </location>
</feature>